<dbReference type="InterPro" id="IPR017437">
    <property type="entry name" value="ATP-NAD_kinase_PpnK-typ_C"/>
</dbReference>
<dbReference type="Gene3D" id="2.60.200.30">
    <property type="entry name" value="Probable inorganic polyphosphate/atp-NAD kinase, domain 2"/>
    <property type="match status" value="1"/>
</dbReference>
<dbReference type="Gene3D" id="3.40.50.10330">
    <property type="entry name" value="Probable inorganic polyphosphate/atp-NAD kinase, domain 1"/>
    <property type="match status" value="1"/>
</dbReference>
<dbReference type="STRING" id="1216932.CM240_1448"/>
<comment type="function">
    <text evidence="8">Involved in the regulation of the intracellular balance of NAD and NADP, and is a key enzyme in the biosynthesis of NADP. Catalyzes specifically the phosphorylation on 2'-hydroxyl of the adenosine moiety of NAD to yield NADP.</text>
</comment>
<comment type="similarity">
    <text evidence="8">Belongs to the NAD kinase family.</text>
</comment>
<dbReference type="Proteomes" id="UP000019426">
    <property type="component" value="Chromosome M2/40_rep1"/>
</dbReference>
<protein>
    <recommendedName>
        <fullName evidence="8">NAD kinase</fullName>
        <ecNumber evidence="8">2.7.1.23</ecNumber>
    </recommendedName>
    <alternativeName>
        <fullName evidence="8">ATP-dependent NAD kinase</fullName>
    </alternativeName>
</protein>
<comment type="catalytic activity">
    <reaction evidence="7 8">
        <text>NAD(+) + ATP = ADP + NADP(+) + H(+)</text>
        <dbReference type="Rhea" id="RHEA:18629"/>
        <dbReference type="ChEBI" id="CHEBI:15378"/>
        <dbReference type="ChEBI" id="CHEBI:30616"/>
        <dbReference type="ChEBI" id="CHEBI:57540"/>
        <dbReference type="ChEBI" id="CHEBI:58349"/>
        <dbReference type="ChEBI" id="CHEBI:456216"/>
        <dbReference type="EC" id="2.7.1.23"/>
    </reaction>
</comment>
<feature type="binding site" evidence="8">
    <location>
        <begin position="59"/>
        <end position="60"/>
    </location>
    <ligand>
        <name>NAD(+)</name>
        <dbReference type="ChEBI" id="CHEBI:57540"/>
    </ligand>
</feature>
<feature type="binding site" evidence="8">
    <location>
        <position position="64"/>
    </location>
    <ligand>
        <name>NAD(+)</name>
        <dbReference type="ChEBI" id="CHEBI:57540"/>
    </ligand>
</feature>
<keyword evidence="5 8" id="KW-0521">NADP</keyword>
<keyword evidence="3 8" id="KW-0418">Kinase</keyword>
<sequence>MKIGIIINASKDIDGAIIRFVKEKISIYYDNAEILVFDDPNIHKKKITNLDFILVLGGDGTVLRSAKAAIEKEIPILPINIGSLGFITSGELEELEEILKKIINKQYYIEERLVLHCKIQGKHEFNFIALNEVTITKGTLSRIVKYNIDVNDKKYSRFKGDGVIISTPTGSTAYSLSAGGPIIEPSLELISITPICSQNFSIKTMVLNKESKIKVYLSEVKDKVYITIDGQEYVKIDESDIITLTSYDKKIKFIRTDNYDYFNVLNKKILSNGKEY</sequence>
<keyword evidence="8" id="KW-0963">Cytoplasm</keyword>
<evidence type="ECO:0000256" key="1">
    <source>
        <dbReference type="ARBA" id="ARBA00022679"/>
    </source>
</evidence>
<dbReference type="AlphaFoldDB" id="W6S2S3"/>
<dbReference type="HAMAP" id="MF_00361">
    <property type="entry name" value="NAD_kinase"/>
    <property type="match status" value="1"/>
</dbReference>
<dbReference type="GO" id="GO:0051287">
    <property type="term" value="F:NAD binding"/>
    <property type="evidence" value="ECO:0007669"/>
    <property type="project" value="UniProtKB-ARBA"/>
</dbReference>
<dbReference type="GO" id="GO:0005524">
    <property type="term" value="F:ATP binding"/>
    <property type="evidence" value="ECO:0007669"/>
    <property type="project" value="UniProtKB-KW"/>
</dbReference>
<name>W6S2S3_9CLOT</name>
<comment type="subcellular location">
    <subcellularLocation>
        <location evidence="8">Cytoplasm</location>
    </subcellularLocation>
</comment>
<keyword evidence="6 8" id="KW-0520">NAD</keyword>
<dbReference type="Pfam" id="PF20143">
    <property type="entry name" value="NAD_kinase_C"/>
    <property type="match status" value="1"/>
</dbReference>
<evidence type="ECO:0000256" key="2">
    <source>
        <dbReference type="ARBA" id="ARBA00022741"/>
    </source>
</evidence>
<dbReference type="PANTHER" id="PTHR20275:SF0">
    <property type="entry name" value="NAD KINASE"/>
    <property type="match status" value="1"/>
</dbReference>
<evidence type="ECO:0000313" key="9">
    <source>
        <dbReference type="EMBL" id="CDM68607.1"/>
    </source>
</evidence>
<evidence type="ECO:0000256" key="7">
    <source>
        <dbReference type="ARBA" id="ARBA00047925"/>
    </source>
</evidence>
<evidence type="ECO:0000313" key="10">
    <source>
        <dbReference type="Proteomes" id="UP000019426"/>
    </source>
</evidence>
<dbReference type="GO" id="GO:0005737">
    <property type="term" value="C:cytoplasm"/>
    <property type="evidence" value="ECO:0007669"/>
    <property type="project" value="UniProtKB-SubCell"/>
</dbReference>
<dbReference type="SUPFAM" id="SSF111331">
    <property type="entry name" value="NAD kinase/diacylglycerol kinase-like"/>
    <property type="match status" value="1"/>
</dbReference>
<dbReference type="Pfam" id="PF01513">
    <property type="entry name" value="NAD_kinase"/>
    <property type="match status" value="1"/>
</dbReference>
<keyword evidence="4 8" id="KW-0067">ATP-binding</keyword>
<feature type="binding site" evidence="8">
    <location>
        <begin position="131"/>
        <end position="132"/>
    </location>
    <ligand>
        <name>NAD(+)</name>
        <dbReference type="ChEBI" id="CHEBI:57540"/>
    </ligand>
</feature>
<feature type="binding site" evidence="8">
    <location>
        <position position="159"/>
    </location>
    <ligand>
        <name>NAD(+)</name>
        <dbReference type="ChEBI" id="CHEBI:57540"/>
    </ligand>
</feature>
<dbReference type="GO" id="GO:0003951">
    <property type="term" value="F:NAD+ kinase activity"/>
    <property type="evidence" value="ECO:0007669"/>
    <property type="project" value="UniProtKB-UniRule"/>
</dbReference>
<dbReference type="RefSeq" id="WP_044037786.1">
    <property type="nucleotide sequence ID" value="NZ_HG917868.1"/>
</dbReference>
<dbReference type="GO" id="GO:0006741">
    <property type="term" value="P:NADP+ biosynthetic process"/>
    <property type="evidence" value="ECO:0007669"/>
    <property type="project" value="UniProtKB-UniRule"/>
</dbReference>
<dbReference type="PANTHER" id="PTHR20275">
    <property type="entry name" value="NAD KINASE"/>
    <property type="match status" value="1"/>
</dbReference>
<gene>
    <name evidence="8" type="primary">nadK</name>
    <name evidence="9" type="synonym">ppnK</name>
    <name evidence="9" type="ORF">CM240_1448</name>
</gene>
<dbReference type="GO" id="GO:0046872">
    <property type="term" value="F:metal ion binding"/>
    <property type="evidence" value="ECO:0007669"/>
    <property type="project" value="UniProtKB-UniRule"/>
</dbReference>
<organism evidence="9 10">
    <name type="scientific">Clostridium bornimense</name>
    <dbReference type="NCBI Taxonomy" id="1216932"/>
    <lineage>
        <taxon>Bacteria</taxon>
        <taxon>Bacillati</taxon>
        <taxon>Bacillota</taxon>
        <taxon>Clostridia</taxon>
        <taxon>Eubacteriales</taxon>
        <taxon>Clostridiaceae</taxon>
        <taxon>Clostridium</taxon>
    </lineage>
</organism>
<feature type="binding site" evidence="8">
    <location>
        <position position="161"/>
    </location>
    <ligand>
        <name>NAD(+)</name>
        <dbReference type="ChEBI" id="CHEBI:57540"/>
    </ligand>
</feature>
<evidence type="ECO:0000256" key="6">
    <source>
        <dbReference type="ARBA" id="ARBA00023027"/>
    </source>
</evidence>
<dbReference type="EMBL" id="HG917868">
    <property type="protein sequence ID" value="CDM68607.1"/>
    <property type="molecule type" value="Genomic_DNA"/>
</dbReference>
<accession>W6S2S3</accession>
<keyword evidence="10" id="KW-1185">Reference proteome</keyword>
<feature type="binding site" evidence="8">
    <location>
        <begin position="172"/>
        <end position="177"/>
    </location>
    <ligand>
        <name>NAD(+)</name>
        <dbReference type="ChEBI" id="CHEBI:57540"/>
    </ligand>
</feature>
<reference evidence="9 10" key="1">
    <citation type="submission" date="2013-11" db="EMBL/GenBank/DDBJ databases">
        <title>Complete genome sequence of Clostridum sp. M2/40.</title>
        <authorList>
            <person name="Wibberg D."/>
            <person name="Puehler A."/>
            <person name="Schlueter A."/>
        </authorList>
    </citation>
    <scope>NUCLEOTIDE SEQUENCE [LARGE SCALE GENOMIC DNA]</scope>
    <source>
        <strain evidence="10">M2/40</strain>
    </source>
</reference>
<dbReference type="InterPro" id="IPR017438">
    <property type="entry name" value="ATP-NAD_kinase_N"/>
</dbReference>
<feature type="binding site" evidence="8">
    <location>
        <position position="142"/>
    </location>
    <ligand>
        <name>NAD(+)</name>
        <dbReference type="ChEBI" id="CHEBI:57540"/>
    </ligand>
</feature>
<dbReference type="KEGG" id="clt:CM240_1448"/>
<evidence type="ECO:0000256" key="8">
    <source>
        <dbReference type="HAMAP-Rule" id="MF_00361"/>
    </source>
</evidence>
<comment type="caution">
    <text evidence="8">Lacks conserved residue(s) required for the propagation of feature annotation.</text>
</comment>
<dbReference type="OrthoDB" id="9774737at2"/>
<proteinExistence type="inferred from homology"/>
<dbReference type="PATRIC" id="fig|1216932.3.peg.1441"/>
<dbReference type="GO" id="GO:0019674">
    <property type="term" value="P:NAD+ metabolic process"/>
    <property type="evidence" value="ECO:0007669"/>
    <property type="project" value="InterPro"/>
</dbReference>
<evidence type="ECO:0000256" key="3">
    <source>
        <dbReference type="ARBA" id="ARBA00022777"/>
    </source>
</evidence>
<dbReference type="InterPro" id="IPR016064">
    <property type="entry name" value="NAD/diacylglycerol_kinase_sf"/>
</dbReference>
<dbReference type="HOGENOM" id="CLU_008831_0_1_9"/>
<evidence type="ECO:0000256" key="4">
    <source>
        <dbReference type="ARBA" id="ARBA00022840"/>
    </source>
</evidence>
<dbReference type="EC" id="2.7.1.23" evidence="8"/>
<comment type="cofactor">
    <cofactor evidence="8">
        <name>a divalent metal cation</name>
        <dbReference type="ChEBI" id="CHEBI:60240"/>
    </cofactor>
</comment>
<feature type="binding site" evidence="8">
    <location>
        <position position="231"/>
    </location>
    <ligand>
        <name>NAD(+)</name>
        <dbReference type="ChEBI" id="CHEBI:57540"/>
    </ligand>
</feature>
<keyword evidence="1 8" id="KW-0808">Transferase</keyword>
<dbReference type="eggNOG" id="COG0061">
    <property type="taxonomic scope" value="Bacteria"/>
</dbReference>
<evidence type="ECO:0000256" key="5">
    <source>
        <dbReference type="ARBA" id="ARBA00022857"/>
    </source>
</evidence>
<dbReference type="InterPro" id="IPR002504">
    <property type="entry name" value="NADK"/>
</dbReference>
<keyword evidence="2 8" id="KW-0547">Nucleotide-binding</keyword>
<feature type="active site" description="Proton acceptor" evidence="8">
    <location>
        <position position="59"/>
    </location>
</feature>